<dbReference type="AlphaFoldDB" id="A0A0M0KHV4"/>
<evidence type="ECO:0000256" key="2">
    <source>
        <dbReference type="ARBA" id="ARBA00023002"/>
    </source>
</evidence>
<dbReference type="NCBIfam" id="TIGR01780">
    <property type="entry name" value="SSADH"/>
    <property type="match status" value="1"/>
</dbReference>
<dbReference type="GO" id="GO:0004777">
    <property type="term" value="F:succinate-semialdehyde dehydrogenase (NAD+) activity"/>
    <property type="evidence" value="ECO:0007669"/>
    <property type="project" value="TreeGrafter"/>
</dbReference>
<dbReference type="GO" id="GO:0009450">
    <property type="term" value="P:gamma-aminobutyric acid catabolic process"/>
    <property type="evidence" value="ECO:0007669"/>
    <property type="project" value="InterPro"/>
</dbReference>
<reference evidence="4" key="1">
    <citation type="submission" date="2015-08" db="EMBL/GenBank/DDBJ databases">
        <title>Complete DNA Sequence of Pseudomonas syringae pv. actinidiae, the Causal Agent of Kiwifruit Canker Disease.</title>
        <authorList>
            <person name="Rikkerink E.H.A."/>
            <person name="Fineran P.C."/>
        </authorList>
    </citation>
    <scope>NUCLEOTIDE SEQUENCE</scope>
    <source>
        <strain evidence="4">DSM 13666</strain>
    </source>
</reference>
<dbReference type="PATRIC" id="fig|136160.3.peg.883"/>
<dbReference type="CDD" id="cd07103">
    <property type="entry name" value="ALDH_F5_SSADH_GabD"/>
    <property type="match status" value="1"/>
</dbReference>
<dbReference type="InterPro" id="IPR010102">
    <property type="entry name" value="Succ_semiAld_DH"/>
</dbReference>
<sequence>MFRGKLYIDGTWTGDLLDTFDVKNPATGEVVGVMPNGGKAEATAAIEAAQRAFPKWRKYTAAERANFLMTWHDLLLQQKEEIAEMLTMEMGKPLAEARGEIEYSASFIRWFAEEGKRVYGRTVPASAENKRIHVQKQPVGVVAAITPWNFPAAMIVRKMAPALAAGCTFVGKPAELTPLTAVKIVELCEEAGFPKGVVNLVCGDAKEIGEEMTSHEHVRKLTFTGSTAVGKLLMKQSAGRMLNLSLELGGQAPMIICDDADLDKAVAGVVASKYRNAGQTCVCGNRIYVQETIVDEFVKRLTDKVVQLKVGNGLEEGVHIGPLIEKKGYEKVKAHVDDAVAKGARVVIGGKGQEGNDSYFYDPTILTDVHDEMLVMQEETFGPVAPIQTFATDEDVIEKANGTRYGLAAYFFTENYARGIRLSEALDFGIVGWNDGAPSIAQAPFGGMKESGLGREGGQEGIEAFLETKFVSIGL</sequence>
<dbReference type="RefSeq" id="WP_053430443.1">
    <property type="nucleotide sequence ID" value="NZ_CP040441.1"/>
</dbReference>
<dbReference type="FunFam" id="3.40.605.10:FF:000005">
    <property type="entry name" value="Succinate-semialdehyde dehydrogenase I"/>
    <property type="match status" value="1"/>
</dbReference>
<protein>
    <submittedName>
        <fullName evidence="4">Succinate-semialdehyde dehydrogenase</fullName>
        <ecNumber evidence="4">1.2.1.16</ecNumber>
    </submittedName>
</protein>
<dbReference type="SUPFAM" id="SSF53720">
    <property type="entry name" value="ALDH-like"/>
    <property type="match status" value="1"/>
</dbReference>
<dbReference type="InterPro" id="IPR016162">
    <property type="entry name" value="Ald_DH_N"/>
</dbReference>
<dbReference type="InterPro" id="IPR015590">
    <property type="entry name" value="Aldehyde_DH_dom"/>
</dbReference>
<dbReference type="Gene3D" id="3.40.309.10">
    <property type="entry name" value="Aldehyde Dehydrogenase, Chain A, domain 2"/>
    <property type="match status" value="1"/>
</dbReference>
<gene>
    <name evidence="4" type="primary">gabD</name>
    <name evidence="4" type="ORF">AMD02_03220</name>
</gene>
<accession>A0A0M0KHV4</accession>
<dbReference type="FunFam" id="3.40.605.10:FF:000026">
    <property type="entry name" value="Aldehyde dehydrogenase, putative"/>
    <property type="match status" value="1"/>
</dbReference>
<proteinExistence type="inferred from homology"/>
<evidence type="ECO:0000313" key="4">
    <source>
        <dbReference type="EMBL" id="KOO37973.1"/>
    </source>
</evidence>
<dbReference type="InterPro" id="IPR016163">
    <property type="entry name" value="Ald_DH_C"/>
</dbReference>
<dbReference type="EC" id="1.2.1.16" evidence="4"/>
<evidence type="ECO:0000256" key="1">
    <source>
        <dbReference type="ARBA" id="ARBA00009986"/>
    </source>
</evidence>
<comment type="caution">
    <text evidence="4">The sequence shown here is derived from an EMBL/GenBank/DDBJ whole genome shotgun (WGS) entry which is preliminary data.</text>
</comment>
<comment type="similarity">
    <text evidence="1">Belongs to the aldehyde dehydrogenase family.</text>
</comment>
<organism evidence="4">
    <name type="scientific">Halalkalibacterium halodurans</name>
    <name type="common">Bacillus halodurans</name>
    <dbReference type="NCBI Taxonomy" id="86665"/>
    <lineage>
        <taxon>Bacteria</taxon>
        <taxon>Bacillati</taxon>
        <taxon>Bacillota</taxon>
        <taxon>Bacilli</taxon>
        <taxon>Bacillales</taxon>
        <taxon>Bacillaceae</taxon>
        <taxon>Halalkalibacterium (ex Joshi et al. 2022)</taxon>
    </lineage>
</organism>
<dbReference type="EMBL" id="LILD01000001">
    <property type="protein sequence ID" value="KOO37973.1"/>
    <property type="molecule type" value="Genomic_DNA"/>
</dbReference>
<dbReference type="InterPro" id="IPR016161">
    <property type="entry name" value="Ald_DH/histidinol_DH"/>
</dbReference>
<dbReference type="InterPro" id="IPR050740">
    <property type="entry name" value="Aldehyde_DH_Superfamily"/>
</dbReference>
<dbReference type="Gene3D" id="3.40.605.10">
    <property type="entry name" value="Aldehyde Dehydrogenase, Chain A, domain 1"/>
    <property type="match status" value="1"/>
</dbReference>
<dbReference type="GeneID" id="87598836"/>
<dbReference type="InterPro" id="IPR016160">
    <property type="entry name" value="Ald_DH_CS_CYS"/>
</dbReference>
<keyword evidence="2 4" id="KW-0560">Oxidoreductase</keyword>
<evidence type="ECO:0000259" key="3">
    <source>
        <dbReference type="Pfam" id="PF00171"/>
    </source>
</evidence>
<dbReference type="PANTHER" id="PTHR43353">
    <property type="entry name" value="SUCCINATE-SEMIALDEHYDE DEHYDROGENASE, MITOCHONDRIAL"/>
    <property type="match status" value="1"/>
</dbReference>
<dbReference type="PANTHER" id="PTHR43353:SF5">
    <property type="entry name" value="SUCCINATE-SEMIALDEHYDE DEHYDROGENASE, MITOCHONDRIAL"/>
    <property type="match status" value="1"/>
</dbReference>
<dbReference type="Pfam" id="PF00171">
    <property type="entry name" value="Aldedh"/>
    <property type="match status" value="1"/>
</dbReference>
<name>A0A0M0KHV4_ALKHA</name>
<dbReference type="PROSITE" id="PS00070">
    <property type="entry name" value="ALDEHYDE_DEHYDR_CYS"/>
    <property type="match status" value="1"/>
</dbReference>
<dbReference type="FunFam" id="3.40.309.10:FF:000004">
    <property type="entry name" value="Succinate-semialdehyde dehydrogenase I"/>
    <property type="match status" value="1"/>
</dbReference>
<feature type="domain" description="Aldehyde dehydrogenase" evidence="3">
    <location>
        <begin position="18"/>
        <end position="471"/>
    </location>
</feature>